<gene>
    <name evidence="1" type="ORF">MMSR116_23755</name>
</gene>
<dbReference type="Pfam" id="PF20012">
    <property type="entry name" value="GAP1-N1"/>
    <property type="match status" value="1"/>
</dbReference>
<dbReference type="EMBL" id="CP043538">
    <property type="protein sequence ID" value="QGY04587.1"/>
    <property type="molecule type" value="Genomic_DNA"/>
</dbReference>
<dbReference type="KEGG" id="mmes:MMSR116_23755"/>
<sequence>MRIDQVLHGYERGHKEIASSIRLDEKARATMLVHSDLLADEGGGMYLTCYPLRSASRHVLARTWSAGAGSRPGSVWTHSLVLDYQCLAKLNDLVALEPLLMRSGDPRQAVIAKPLEVSVNLAGADCYDLGPHSIDAMVRLYGTGQSEGAIEVPSADRATDDLLALALWRQMWPGLRRTFSFAAGLAASRPGAGPDWTLRFVPAASRGARSNLGPGLRALLNDLPLRGPTELRRFLSRYASEATNPRRAAEPLAALWSDPDAPLRDRLRTLGRVGGDRLNRLTRDLISQELSTADDPNALMTMVEELGKQSLDVDPARAVPMADGMDQKSFTRLLAIAGTSAPDQLGGRIFEAVVRGCEPGRLAKAAGVSNRERMLALRPGLIARIDFWPADDADRAIMIDRQPAALGLQDGLALFGLSIGPMTARSLLASDQDAPTSVVLGMLAFKDAAVVRVAAQQLLAQPEQLGDALASLDHAGALDKLAEAQIADGPPPPAAPAWCTCLARLGTKAAAANTVVVCHVAAMNVGGPAGLETARSTFDPLMRLAIRHRLTREQEAYLERAISSGRLNVWRLADRLAEAALNRWPPQSGSAGAFALSEDREHARALIDSAVTVLTKSALQLATLAPDVPPATAILIRRKLDTPAWMPWWS</sequence>
<dbReference type="RefSeq" id="WP_010686062.1">
    <property type="nucleotide sequence ID" value="NZ_CP043538.1"/>
</dbReference>
<protein>
    <submittedName>
        <fullName evidence="1">Uncharacterized protein</fullName>
    </submittedName>
</protein>
<evidence type="ECO:0000313" key="2">
    <source>
        <dbReference type="Proteomes" id="UP000012488"/>
    </source>
</evidence>
<name>A0A6B9FQB8_9HYPH</name>
<dbReference type="AlphaFoldDB" id="A0A6B9FQB8"/>
<proteinExistence type="predicted"/>
<reference evidence="1 2" key="1">
    <citation type="journal article" date="2012" name="Genet. Mol. Biol.">
        <title>Analysis of 16S rRNA and mxaF genes revealing insights into Methylobacterium niche-specific plant association.</title>
        <authorList>
            <person name="Dourado M.N."/>
            <person name="Andreote F.D."/>
            <person name="Dini-Andreote F."/>
            <person name="Conti R."/>
            <person name="Araujo J.M."/>
            <person name="Araujo W.L."/>
        </authorList>
    </citation>
    <scope>NUCLEOTIDE SEQUENCE [LARGE SCALE GENOMIC DNA]</scope>
    <source>
        <strain evidence="1 2">SR1.6/6</strain>
    </source>
</reference>
<dbReference type="OrthoDB" id="7058344at2"/>
<reference evidence="1 2" key="2">
    <citation type="journal article" date="2013" name="Genome Announc.">
        <title>Draft Genome Sequence of Methylobacterium mesophilicum Strain SR1.6/6, Isolated from Citrus sinensis.</title>
        <authorList>
            <person name="Marinho Almeida D."/>
            <person name="Dini-Andreote F."/>
            <person name="Camargo Neves A.A."/>
            <person name="Juca Ramos R.T."/>
            <person name="Andreote F.D."/>
            <person name="Carneiro A.R."/>
            <person name="Oliveira de Souza Lima A."/>
            <person name="Caracciolo Gomes de Sa P.H."/>
            <person name="Ribeiro Barbosa M.S."/>
            <person name="Araujo W.L."/>
            <person name="Silva A."/>
        </authorList>
    </citation>
    <scope>NUCLEOTIDE SEQUENCE [LARGE SCALE GENOMIC DNA]</scope>
    <source>
        <strain evidence="1 2">SR1.6/6</strain>
    </source>
</reference>
<dbReference type="Proteomes" id="UP000012488">
    <property type="component" value="Chromosome"/>
</dbReference>
<accession>A0A6B9FQB8</accession>
<organism evidence="1 2">
    <name type="scientific">Methylobacterium mesophilicum SR1.6/6</name>
    <dbReference type="NCBI Taxonomy" id="908290"/>
    <lineage>
        <taxon>Bacteria</taxon>
        <taxon>Pseudomonadati</taxon>
        <taxon>Pseudomonadota</taxon>
        <taxon>Alphaproteobacteria</taxon>
        <taxon>Hyphomicrobiales</taxon>
        <taxon>Methylobacteriaceae</taxon>
        <taxon>Methylobacterium</taxon>
    </lineage>
</organism>
<evidence type="ECO:0000313" key="1">
    <source>
        <dbReference type="EMBL" id="QGY04587.1"/>
    </source>
</evidence>